<proteinExistence type="inferred from homology"/>
<comment type="subcellular location">
    <subcellularLocation>
        <location evidence="1">Endomembrane system</location>
        <topology evidence="1">Multi-pass membrane protein</topology>
    </subcellularLocation>
</comment>
<dbReference type="GO" id="GO:0012505">
    <property type="term" value="C:endomembrane system"/>
    <property type="evidence" value="ECO:0007669"/>
    <property type="project" value="UniProtKB-SubCell"/>
</dbReference>
<reference evidence="8" key="1">
    <citation type="journal article" date="2023" name="Science">
        <title>Genome structures resolve the early diversification of teleost fishes.</title>
        <authorList>
            <person name="Parey E."/>
            <person name="Louis A."/>
            <person name="Montfort J."/>
            <person name="Bouchez O."/>
            <person name="Roques C."/>
            <person name="Iampietro C."/>
            <person name="Lluch J."/>
            <person name="Castinel A."/>
            <person name="Donnadieu C."/>
            <person name="Desvignes T."/>
            <person name="Floi Bucao C."/>
            <person name="Jouanno E."/>
            <person name="Wen M."/>
            <person name="Mejri S."/>
            <person name="Dirks R."/>
            <person name="Jansen H."/>
            <person name="Henkel C."/>
            <person name="Chen W.J."/>
            <person name="Zahm M."/>
            <person name="Cabau C."/>
            <person name="Klopp C."/>
            <person name="Thompson A.W."/>
            <person name="Robinson-Rechavi M."/>
            <person name="Braasch I."/>
            <person name="Lecointre G."/>
            <person name="Bobe J."/>
            <person name="Postlethwait J.H."/>
            <person name="Berthelot C."/>
            <person name="Roest Crollius H."/>
            <person name="Guiguen Y."/>
        </authorList>
    </citation>
    <scope>NUCLEOTIDE SEQUENCE</scope>
    <source>
        <strain evidence="8">Concon-B</strain>
    </source>
</reference>
<dbReference type="GO" id="GO:0072659">
    <property type="term" value="P:protein localization to plasma membrane"/>
    <property type="evidence" value="ECO:0007669"/>
    <property type="project" value="TreeGrafter"/>
</dbReference>
<dbReference type="PANTHER" id="PTHR21324:SF13">
    <property type="entry name" value="SI:DKEY-228D14.5"/>
    <property type="match status" value="1"/>
</dbReference>
<dbReference type="EMBL" id="JAFJMO010000018">
    <property type="protein sequence ID" value="KAJ8250848.1"/>
    <property type="molecule type" value="Genomic_DNA"/>
</dbReference>
<comment type="caution">
    <text evidence="8">The sequence shown here is derived from an EMBL/GenBank/DDBJ whole genome shotgun (WGS) entry which is preliminary data.</text>
</comment>
<sequence>MACWVLLPILLAAVSFIGSWAVYGLALFHNHVCSLSNWDYQDCYYNATEDCCNVPTISTSGKNAPESYLFAATASAGSFLFLVFTVCHHAHVMERCHSQALLSKAALVFGCVVAAGAFMAGNCNPGDLTVLHYLGAAISFVSLCFFTLLMTLLTRKCSLSGLDFLLYPVRIASTTIQVIATISYCICFVKDDHVYIHLAAVFEWILSVNLELFELSFVVEFYYFSSSMLSVLLGKRDEEKALILS</sequence>
<dbReference type="PANTHER" id="PTHR21324">
    <property type="entry name" value="FASTING-INDUCIBLE INTEGRAL MEMBRANE PROTEIN TM6P1-RELATED"/>
    <property type="match status" value="1"/>
</dbReference>
<keyword evidence="9" id="KW-1185">Reference proteome</keyword>
<feature type="transmembrane region" description="Helical" evidence="6">
    <location>
        <begin position="165"/>
        <end position="189"/>
    </location>
</feature>
<dbReference type="InterPro" id="IPR019402">
    <property type="entry name" value="CWH43_N"/>
</dbReference>
<dbReference type="InterPro" id="IPR050911">
    <property type="entry name" value="DRAM/TMEM150_Autophagy_Mod"/>
</dbReference>
<evidence type="ECO:0000313" key="9">
    <source>
        <dbReference type="Proteomes" id="UP001152803"/>
    </source>
</evidence>
<dbReference type="AlphaFoldDB" id="A0A9Q1HNP7"/>
<evidence type="ECO:0000313" key="8">
    <source>
        <dbReference type="EMBL" id="KAJ8250848.1"/>
    </source>
</evidence>
<feature type="transmembrane region" description="Helical" evidence="6">
    <location>
        <begin position="195"/>
        <end position="223"/>
    </location>
</feature>
<name>A0A9Q1HNP7_CONCO</name>
<evidence type="ECO:0000256" key="1">
    <source>
        <dbReference type="ARBA" id="ARBA00004127"/>
    </source>
</evidence>
<evidence type="ECO:0000256" key="6">
    <source>
        <dbReference type="SAM" id="Phobius"/>
    </source>
</evidence>
<dbReference type="Proteomes" id="UP001152803">
    <property type="component" value="Unassembled WGS sequence"/>
</dbReference>
<accession>A0A9Q1HNP7</accession>
<feature type="domain" description="CWH43-like N-terminal" evidence="7">
    <location>
        <begin position="4"/>
        <end position="223"/>
    </location>
</feature>
<organism evidence="8 9">
    <name type="scientific">Conger conger</name>
    <name type="common">Conger eel</name>
    <name type="synonym">Muraena conger</name>
    <dbReference type="NCBI Taxonomy" id="82655"/>
    <lineage>
        <taxon>Eukaryota</taxon>
        <taxon>Metazoa</taxon>
        <taxon>Chordata</taxon>
        <taxon>Craniata</taxon>
        <taxon>Vertebrata</taxon>
        <taxon>Euteleostomi</taxon>
        <taxon>Actinopterygii</taxon>
        <taxon>Neopterygii</taxon>
        <taxon>Teleostei</taxon>
        <taxon>Anguilliformes</taxon>
        <taxon>Congridae</taxon>
        <taxon>Conger</taxon>
    </lineage>
</organism>
<keyword evidence="5 6" id="KW-0472">Membrane</keyword>
<feature type="transmembrane region" description="Helical" evidence="6">
    <location>
        <begin position="68"/>
        <end position="89"/>
    </location>
</feature>
<evidence type="ECO:0000256" key="5">
    <source>
        <dbReference type="ARBA" id="ARBA00023136"/>
    </source>
</evidence>
<evidence type="ECO:0000256" key="4">
    <source>
        <dbReference type="ARBA" id="ARBA00022989"/>
    </source>
</evidence>
<evidence type="ECO:0000256" key="2">
    <source>
        <dbReference type="ARBA" id="ARBA00006565"/>
    </source>
</evidence>
<protein>
    <recommendedName>
        <fullName evidence="7">CWH43-like N-terminal domain-containing protein</fullName>
    </recommendedName>
</protein>
<evidence type="ECO:0000259" key="7">
    <source>
        <dbReference type="Pfam" id="PF10277"/>
    </source>
</evidence>
<feature type="transmembrane region" description="Helical" evidence="6">
    <location>
        <begin position="133"/>
        <end position="153"/>
    </location>
</feature>
<dbReference type="OrthoDB" id="191706at2759"/>
<feature type="transmembrane region" description="Helical" evidence="6">
    <location>
        <begin position="101"/>
        <end position="121"/>
    </location>
</feature>
<keyword evidence="3 6" id="KW-0812">Transmembrane</keyword>
<dbReference type="Pfam" id="PF10277">
    <property type="entry name" value="Frag1"/>
    <property type="match status" value="1"/>
</dbReference>
<comment type="similarity">
    <text evidence="2">Belongs to the DRAM/TMEM150 family.</text>
</comment>
<gene>
    <name evidence="8" type="ORF">COCON_G00227700</name>
</gene>
<keyword evidence="4 6" id="KW-1133">Transmembrane helix</keyword>
<evidence type="ECO:0000256" key="3">
    <source>
        <dbReference type="ARBA" id="ARBA00022692"/>
    </source>
</evidence>
<dbReference type="GO" id="GO:0005886">
    <property type="term" value="C:plasma membrane"/>
    <property type="evidence" value="ECO:0007669"/>
    <property type="project" value="TreeGrafter"/>
</dbReference>